<dbReference type="AlphaFoldDB" id="A0A8B8DWI7"/>
<evidence type="ECO:0000256" key="2">
    <source>
        <dbReference type="ARBA" id="ARBA00022692"/>
    </source>
</evidence>
<keyword evidence="2 5" id="KW-0812">Transmembrane</keyword>
<evidence type="ECO:0000259" key="6">
    <source>
        <dbReference type="PROSITE" id="PS50261"/>
    </source>
</evidence>
<dbReference type="KEGG" id="cvn:111129703"/>
<proteinExistence type="predicted"/>
<dbReference type="PANTHER" id="PTHR45902">
    <property type="entry name" value="LATROPHILIN RECEPTOR-LIKE PROTEIN A"/>
    <property type="match status" value="1"/>
</dbReference>
<dbReference type="OrthoDB" id="10051649at2759"/>
<sequence>MNVWKVKLQTNQFALFLPSLLSKLNTDKNCWVFSDKLYHGNPVFRNVIVDPLLTCPQILVSNNAFGIAWETIKLNFSFKEFTLTLNLFHSFDSKGFRICVRDLPHYIEHYRLGQTEKQPGLVLAVVTTICIVISMVCLVLTFITYASFKSLQTAPGLNNMCLIATLFSAQLLLLLRQFLAFKDYEVGTIILAICAHFLWLSTFLWLQVCSFHMFLVFTSKVGLDSRNTVARHVVVRYAGYALGTPVCIVVLNLAVSLIVSKGKETGYDMTSTLFTYKTALIVTFLIPLVVVCVTNVIFYITTVFKIISCPHVGRVSTNKTHFTVYVKLFTITGITWALQIVDAFLTVSVLSYIVAVLNGLQGLFIFVSYVCNVRVFKMWKAVFLQSTSKHPQLTSKRSENTSL</sequence>
<evidence type="ECO:0000313" key="7">
    <source>
        <dbReference type="Proteomes" id="UP000694844"/>
    </source>
</evidence>
<keyword evidence="7" id="KW-1185">Reference proteome</keyword>
<dbReference type="InterPro" id="IPR000832">
    <property type="entry name" value="GPCR_2_secretin-like"/>
</dbReference>
<feature type="transmembrane region" description="Helical" evidence="5">
    <location>
        <begin position="279"/>
        <end position="301"/>
    </location>
</feature>
<dbReference type="GO" id="GO:0007166">
    <property type="term" value="P:cell surface receptor signaling pathway"/>
    <property type="evidence" value="ECO:0007669"/>
    <property type="project" value="InterPro"/>
</dbReference>
<dbReference type="InterPro" id="IPR053231">
    <property type="entry name" value="GPCR_LN-TM7"/>
</dbReference>
<dbReference type="CDD" id="cd15039">
    <property type="entry name" value="7tmB3_Methuselah-like"/>
    <property type="match status" value="1"/>
</dbReference>
<feature type="transmembrane region" description="Helical" evidence="5">
    <location>
        <begin position="322"/>
        <end position="341"/>
    </location>
</feature>
<dbReference type="Pfam" id="PF00002">
    <property type="entry name" value="7tm_2"/>
    <property type="match status" value="1"/>
</dbReference>
<reference evidence="8" key="1">
    <citation type="submission" date="2025-08" db="UniProtKB">
        <authorList>
            <consortium name="RefSeq"/>
        </authorList>
    </citation>
    <scope>IDENTIFICATION</scope>
    <source>
        <tissue evidence="8">Whole sample</tissue>
    </source>
</reference>
<dbReference type="GeneID" id="111129703"/>
<dbReference type="PANTHER" id="PTHR45902:SF1">
    <property type="entry name" value="LATROPHILIN RECEPTOR-LIKE PROTEIN A"/>
    <property type="match status" value="1"/>
</dbReference>
<feature type="domain" description="G-protein coupled receptors family 2 profile 2" evidence="6">
    <location>
        <begin position="123"/>
        <end position="373"/>
    </location>
</feature>
<feature type="transmembrane region" description="Helical" evidence="5">
    <location>
        <begin position="347"/>
        <end position="371"/>
    </location>
</feature>
<protein>
    <submittedName>
        <fullName evidence="8">Adhesion G protein-coupled receptor L3-like</fullName>
    </submittedName>
</protein>
<dbReference type="GO" id="GO:0004930">
    <property type="term" value="F:G protein-coupled receptor activity"/>
    <property type="evidence" value="ECO:0007669"/>
    <property type="project" value="InterPro"/>
</dbReference>
<comment type="subcellular location">
    <subcellularLocation>
        <location evidence="1">Membrane</location>
        <topology evidence="1">Multi-pass membrane protein</topology>
    </subcellularLocation>
</comment>
<feature type="transmembrane region" description="Helical" evidence="5">
    <location>
        <begin position="160"/>
        <end position="180"/>
    </location>
</feature>
<dbReference type="InterPro" id="IPR017981">
    <property type="entry name" value="GPCR_2-like_7TM"/>
</dbReference>
<dbReference type="Gene3D" id="1.20.1070.10">
    <property type="entry name" value="Rhodopsin 7-helix transmembrane proteins"/>
    <property type="match status" value="1"/>
</dbReference>
<evidence type="ECO:0000256" key="1">
    <source>
        <dbReference type="ARBA" id="ARBA00004141"/>
    </source>
</evidence>
<organism evidence="7 8">
    <name type="scientific">Crassostrea virginica</name>
    <name type="common">Eastern oyster</name>
    <dbReference type="NCBI Taxonomy" id="6565"/>
    <lineage>
        <taxon>Eukaryota</taxon>
        <taxon>Metazoa</taxon>
        <taxon>Spiralia</taxon>
        <taxon>Lophotrochozoa</taxon>
        <taxon>Mollusca</taxon>
        <taxon>Bivalvia</taxon>
        <taxon>Autobranchia</taxon>
        <taxon>Pteriomorphia</taxon>
        <taxon>Ostreida</taxon>
        <taxon>Ostreoidea</taxon>
        <taxon>Ostreidae</taxon>
        <taxon>Crassostrea</taxon>
    </lineage>
</organism>
<name>A0A8B8DWI7_CRAVI</name>
<feature type="transmembrane region" description="Helical" evidence="5">
    <location>
        <begin position="121"/>
        <end position="148"/>
    </location>
</feature>
<keyword evidence="3 5" id="KW-1133">Transmembrane helix</keyword>
<evidence type="ECO:0000256" key="3">
    <source>
        <dbReference type="ARBA" id="ARBA00022989"/>
    </source>
</evidence>
<dbReference type="Proteomes" id="UP000694844">
    <property type="component" value="Chromosome 4"/>
</dbReference>
<feature type="transmembrane region" description="Helical" evidence="5">
    <location>
        <begin position="237"/>
        <end position="259"/>
    </location>
</feature>
<dbReference type="GO" id="GO:0016020">
    <property type="term" value="C:membrane"/>
    <property type="evidence" value="ECO:0007669"/>
    <property type="project" value="UniProtKB-SubCell"/>
</dbReference>
<evidence type="ECO:0000313" key="8">
    <source>
        <dbReference type="RefSeq" id="XP_022331874.1"/>
    </source>
</evidence>
<keyword evidence="4 5" id="KW-0472">Membrane</keyword>
<dbReference type="PROSITE" id="PS50261">
    <property type="entry name" value="G_PROTEIN_RECEP_F2_4"/>
    <property type="match status" value="1"/>
</dbReference>
<evidence type="ECO:0000256" key="5">
    <source>
        <dbReference type="SAM" id="Phobius"/>
    </source>
</evidence>
<dbReference type="RefSeq" id="XP_022331874.1">
    <property type="nucleotide sequence ID" value="XM_022476166.1"/>
</dbReference>
<evidence type="ECO:0000256" key="4">
    <source>
        <dbReference type="ARBA" id="ARBA00023136"/>
    </source>
</evidence>
<gene>
    <name evidence="8" type="primary">LOC111129703</name>
</gene>
<accession>A0A8B8DWI7</accession>
<feature type="transmembrane region" description="Helical" evidence="5">
    <location>
        <begin position="186"/>
        <end position="217"/>
    </location>
</feature>